<keyword evidence="2" id="KW-1185">Reference proteome</keyword>
<organism evidence="2 3">
    <name type="scientific">Globodera pallida</name>
    <name type="common">Potato cyst nematode worm</name>
    <name type="synonym">Heterodera pallida</name>
    <dbReference type="NCBI Taxonomy" id="36090"/>
    <lineage>
        <taxon>Eukaryota</taxon>
        <taxon>Metazoa</taxon>
        <taxon>Ecdysozoa</taxon>
        <taxon>Nematoda</taxon>
        <taxon>Chromadorea</taxon>
        <taxon>Rhabditida</taxon>
        <taxon>Tylenchina</taxon>
        <taxon>Tylenchomorpha</taxon>
        <taxon>Tylenchoidea</taxon>
        <taxon>Heteroderidae</taxon>
        <taxon>Heteroderinae</taxon>
        <taxon>Globodera</taxon>
    </lineage>
</organism>
<evidence type="ECO:0000256" key="1">
    <source>
        <dbReference type="SAM" id="MobiDB-lite"/>
    </source>
</evidence>
<feature type="compositionally biased region" description="Low complexity" evidence="1">
    <location>
        <begin position="1"/>
        <end position="16"/>
    </location>
</feature>
<dbReference type="AlphaFoldDB" id="A0A183C6Y1"/>
<feature type="compositionally biased region" description="Basic and acidic residues" evidence="1">
    <location>
        <begin position="100"/>
        <end position="112"/>
    </location>
</feature>
<sequence>MDSSAAAVSTAPTASAQNEQQKEEDEPGQFVVQMDSLPEDVEVSVGPYSYCSYASSEMSYSEADKGYSSGGGAVTEEPPEGHAEKATAEEAAASTSTLHVEGEDGKKQLLQK</sequence>
<reference evidence="3" key="3">
    <citation type="submission" date="2016-06" db="UniProtKB">
        <authorList>
            <consortium name="WormBaseParasite"/>
        </authorList>
    </citation>
    <scope>IDENTIFICATION</scope>
</reference>
<reference evidence="2" key="2">
    <citation type="submission" date="2014-05" db="EMBL/GenBank/DDBJ databases">
        <title>The genome and life-stage specific transcriptomes of Globodera pallida elucidate key aspects of plant parasitism by a cyst nematode.</title>
        <authorList>
            <person name="Cotton J.A."/>
            <person name="Lilley C.J."/>
            <person name="Jones L.M."/>
            <person name="Kikuchi T."/>
            <person name="Reid A.J."/>
            <person name="Thorpe P."/>
            <person name="Tsai I.J."/>
            <person name="Beasley H."/>
            <person name="Blok V."/>
            <person name="Cock P.J.A."/>
            <person name="Van den Akker S.E."/>
            <person name="Holroyd N."/>
            <person name="Hunt M."/>
            <person name="Mantelin S."/>
            <person name="Naghra H."/>
            <person name="Pain A."/>
            <person name="Palomares-Rius J.E."/>
            <person name="Zarowiecki M."/>
            <person name="Berriman M."/>
            <person name="Jones J.T."/>
            <person name="Urwin P.E."/>
        </authorList>
    </citation>
    <scope>NUCLEOTIDE SEQUENCE [LARGE SCALE GENOMIC DNA]</scope>
    <source>
        <strain evidence="2">Lindley</strain>
    </source>
</reference>
<feature type="region of interest" description="Disordered" evidence="1">
    <location>
        <begin position="1"/>
        <end position="29"/>
    </location>
</feature>
<reference evidence="2" key="1">
    <citation type="submission" date="2013-12" db="EMBL/GenBank/DDBJ databases">
        <authorList>
            <person name="Aslett M."/>
        </authorList>
    </citation>
    <scope>NUCLEOTIDE SEQUENCE [LARGE SCALE GENOMIC DNA]</scope>
    <source>
        <strain evidence="2">Lindley</strain>
    </source>
</reference>
<feature type="compositionally biased region" description="Basic and acidic residues" evidence="1">
    <location>
        <begin position="79"/>
        <end position="88"/>
    </location>
</feature>
<dbReference type="WBParaSite" id="GPLIN_000862700">
    <property type="protein sequence ID" value="GPLIN_000862700"/>
    <property type="gene ID" value="GPLIN_000862700"/>
</dbReference>
<proteinExistence type="predicted"/>
<evidence type="ECO:0000313" key="2">
    <source>
        <dbReference type="Proteomes" id="UP000050741"/>
    </source>
</evidence>
<name>A0A183C6Y1_GLOPA</name>
<evidence type="ECO:0000313" key="3">
    <source>
        <dbReference type="WBParaSite" id="GPLIN_000862700"/>
    </source>
</evidence>
<accession>A0A183C6Y1</accession>
<protein>
    <submittedName>
        <fullName evidence="3">CTNNB1_binding domain-containing protein</fullName>
    </submittedName>
</protein>
<dbReference type="Proteomes" id="UP000050741">
    <property type="component" value="Unassembled WGS sequence"/>
</dbReference>
<feature type="region of interest" description="Disordered" evidence="1">
    <location>
        <begin position="61"/>
        <end position="112"/>
    </location>
</feature>